<dbReference type="InterPro" id="IPR003781">
    <property type="entry name" value="CoA-bd"/>
</dbReference>
<keyword evidence="6" id="KW-0496">Mitochondrion</keyword>
<dbReference type="GO" id="GO:0009361">
    <property type="term" value="C:succinate-CoA ligase complex (ADP-forming)"/>
    <property type="evidence" value="ECO:0007669"/>
    <property type="project" value="TreeGrafter"/>
</dbReference>
<evidence type="ECO:0000259" key="8">
    <source>
        <dbReference type="SMART" id="SM00881"/>
    </source>
</evidence>
<dbReference type="GO" id="GO:0004775">
    <property type="term" value="F:succinate-CoA ligase (ADP-forming) activity"/>
    <property type="evidence" value="ECO:0007669"/>
    <property type="project" value="UniProtKB-UniRule"/>
</dbReference>
<dbReference type="Gene3D" id="3.40.50.720">
    <property type="entry name" value="NAD(P)-binding Rossmann-like Domain"/>
    <property type="match status" value="1"/>
</dbReference>
<name>A0A7J0HEG1_9ERIC</name>
<feature type="binding site" evidence="6">
    <location>
        <begin position="140"/>
        <end position="142"/>
    </location>
    <ligand>
        <name>CoA</name>
        <dbReference type="ChEBI" id="CHEBI:57287"/>
    </ligand>
</feature>
<comment type="caution">
    <text evidence="9">The sequence shown here is derived from an EMBL/GenBank/DDBJ whole genome shotgun (WGS) entry which is preliminary data.</text>
</comment>
<evidence type="ECO:0000256" key="7">
    <source>
        <dbReference type="RuleBase" id="RU000677"/>
    </source>
</evidence>
<dbReference type="Gene3D" id="1.10.287.110">
    <property type="entry name" value="DnaJ domain"/>
    <property type="match status" value="1"/>
</dbReference>
<dbReference type="PANTHER" id="PTHR11117">
    <property type="entry name" value="SUCCINYL-COA LIGASE SUBUNIT ALPHA"/>
    <property type="match status" value="1"/>
</dbReference>
<evidence type="ECO:0000256" key="6">
    <source>
        <dbReference type="HAMAP-Rule" id="MF_03222"/>
    </source>
</evidence>
<evidence type="ECO:0000313" key="10">
    <source>
        <dbReference type="Proteomes" id="UP000585474"/>
    </source>
</evidence>
<dbReference type="Pfam" id="PF13370">
    <property type="entry name" value="Fer4_13"/>
    <property type="match status" value="1"/>
</dbReference>
<dbReference type="InterPro" id="IPR016102">
    <property type="entry name" value="Succinyl-CoA_synth-like"/>
</dbReference>
<comment type="pathway">
    <text evidence="1 6">Carbohydrate metabolism; tricarboxylic acid cycle; succinate from succinyl-CoA (ligase route): step 1/1.</text>
</comment>
<comment type="subunit">
    <text evidence="2">Heterooctamer of 4 alpha and 4 beta chains.</text>
</comment>
<proteinExistence type="inferred from homology"/>
<dbReference type="SUPFAM" id="SSF54862">
    <property type="entry name" value="4Fe-4S ferredoxins"/>
    <property type="match status" value="1"/>
</dbReference>
<comment type="function">
    <text evidence="6">Succinyl-CoA synthetase functions in the citric acid cycle (TCA), coupling the hydrolysis of succinyl-CoA to the synthesis of ATP and thus represents the only step of substrate-level phosphorylation in the TCA. The alpha subunit of the enzyme binds the substrates coenzyme A and phosphate, while succinate binding and nucleotide specificity is provided by the beta subunit.</text>
</comment>
<dbReference type="SUPFAM" id="SSF52210">
    <property type="entry name" value="Succinyl-CoA synthetase domains"/>
    <property type="match status" value="1"/>
</dbReference>
<dbReference type="PROSITE" id="PS00399">
    <property type="entry name" value="SUCCINYL_COA_LIG_2"/>
    <property type="match status" value="1"/>
</dbReference>
<evidence type="ECO:0000313" key="9">
    <source>
        <dbReference type="EMBL" id="GFZ21351.1"/>
    </source>
</evidence>
<dbReference type="GO" id="GO:0004776">
    <property type="term" value="F:succinate-CoA ligase (GDP-forming) activity"/>
    <property type="evidence" value="ECO:0007669"/>
    <property type="project" value="TreeGrafter"/>
</dbReference>
<gene>
    <name evidence="9" type="ORF">Acr_29g0005130</name>
</gene>
<dbReference type="InterPro" id="IPR017440">
    <property type="entry name" value="Cit_synth/succinyl-CoA_lig_AS"/>
</dbReference>
<dbReference type="PROSITE" id="PS01216">
    <property type="entry name" value="SUCCINYL_COA_LIG_1"/>
    <property type="match status" value="1"/>
</dbReference>
<dbReference type="Gene3D" id="3.40.50.261">
    <property type="entry name" value="Succinyl-CoA synthetase domains"/>
    <property type="match status" value="1"/>
</dbReference>
<dbReference type="SUPFAM" id="SSF51735">
    <property type="entry name" value="NAD(P)-binding Rossmann-fold domains"/>
    <property type="match status" value="1"/>
</dbReference>
<dbReference type="InterPro" id="IPR036291">
    <property type="entry name" value="NAD(P)-bd_dom_sf"/>
</dbReference>
<sequence length="463" mass="49188">MARHAKRLIADLSSTLCPKSTTFSAPSSSYALNQSRQFAAPPPPPAVFVDKNTRVICQGITGKNGTFHTEQAIEYGTKMVGGVTPKKGGTEHLGLPVFNSVAEAKAETKANASVIYVPPPFAAAAIMEAVEAELDLVVCITEGIPQHDMVRVKAALNKQSKTRLIGPNCPGIIKPGECKIGIMPGYIVSRSGTLTYEAVFQTTVVGLGQSTCVGIGGDPFNGTNFVDCVEKFIADPQTEGIILIGEIGGTAEEDAAALIKESGTEKPIVAFIAGLTAPPGRRMGHAGAIVSGGKGTAQDKIKTLREVGATVVESPAKIGSAMLDVFRKRGLIKVVYRALQKRCHPDIAGPAGHDIAIILNQVYSLLSDPNSRSAYDKEQARDFRTTRVHGEPKYSVWLGSESDERAVFVDEVKCVGCLKCALLAEKKFAMESVYGRARVVAQWADSESKIQEAIEACPVDCIS</sequence>
<evidence type="ECO:0000256" key="2">
    <source>
        <dbReference type="ARBA" id="ARBA00011412"/>
    </source>
</evidence>
<comment type="subunit">
    <text evidence="6">Heterodimer of an alpha and a beta subunit.</text>
</comment>
<dbReference type="HAMAP" id="MF_01988">
    <property type="entry name" value="Succ_CoA_alpha"/>
    <property type="match status" value="1"/>
</dbReference>
<accession>A0A7J0HEG1</accession>
<evidence type="ECO:0000256" key="3">
    <source>
        <dbReference type="ARBA" id="ARBA00022532"/>
    </source>
</evidence>
<feature type="binding site" evidence="6">
    <location>
        <position position="87"/>
    </location>
    <ligand>
        <name>CoA</name>
        <dbReference type="ChEBI" id="CHEBI:57287"/>
    </ligand>
</feature>
<dbReference type="GO" id="GO:0006099">
    <property type="term" value="P:tricarboxylic acid cycle"/>
    <property type="evidence" value="ECO:0007669"/>
    <property type="project" value="UniProtKB-UniRule"/>
</dbReference>
<dbReference type="GO" id="GO:0005739">
    <property type="term" value="C:mitochondrion"/>
    <property type="evidence" value="ECO:0007669"/>
    <property type="project" value="UniProtKB-SubCell"/>
</dbReference>
<dbReference type="InterPro" id="IPR036869">
    <property type="entry name" value="J_dom_sf"/>
</dbReference>
<dbReference type="EC" id="6.2.1.5" evidence="6"/>
<dbReference type="SMART" id="SM00881">
    <property type="entry name" value="CoA_binding"/>
    <property type="match status" value="1"/>
</dbReference>
<dbReference type="NCBIfam" id="TIGR01019">
    <property type="entry name" value="sucCoAalpha"/>
    <property type="match status" value="1"/>
</dbReference>
<dbReference type="FunFam" id="3.40.50.720:FF:000002">
    <property type="entry name" value="Succinate--CoA ligase [ADP-forming] subunit alpha"/>
    <property type="match status" value="1"/>
</dbReference>
<dbReference type="GO" id="GO:0000166">
    <property type="term" value="F:nucleotide binding"/>
    <property type="evidence" value="ECO:0007669"/>
    <property type="project" value="UniProtKB-KW"/>
</dbReference>
<dbReference type="Proteomes" id="UP000585474">
    <property type="component" value="Unassembled WGS sequence"/>
</dbReference>
<comment type="subcellular location">
    <subcellularLocation>
        <location evidence="6">Mitochondrion</location>
    </subcellularLocation>
</comment>
<keyword evidence="3 6" id="KW-0816">Tricarboxylic acid cycle</keyword>
<evidence type="ECO:0000256" key="1">
    <source>
        <dbReference type="ARBA" id="ARBA00005064"/>
    </source>
</evidence>
<dbReference type="SUPFAM" id="SSF46565">
    <property type="entry name" value="Chaperone J-domain"/>
    <property type="match status" value="1"/>
</dbReference>
<organism evidence="9 10">
    <name type="scientific">Actinidia rufa</name>
    <dbReference type="NCBI Taxonomy" id="165716"/>
    <lineage>
        <taxon>Eukaryota</taxon>
        <taxon>Viridiplantae</taxon>
        <taxon>Streptophyta</taxon>
        <taxon>Embryophyta</taxon>
        <taxon>Tracheophyta</taxon>
        <taxon>Spermatophyta</taxon>
        <taxon>Magnoliopsida</taxon>
        <taxon>eudicotyledons</taxon>
        <taxon>Gunneridae</taxon>
        <taxon>Pentapetalae</taxon>
        <taxon>asterids</taxon>
        <taxon>Ericales</taxon>
        <taxon>Actinidiaceae</taxon>
        <taxon>Actinidia</taxon>
    </lineage>
</organism>
<feature type="binding site" evidence="6">
    <location>
        <begin position="61"/>
        <end position="64"/>
    </location>
    <ligand>
        <name>CoA</name>
        <dbReference type="ChEBI" id="CHEBI:57287"/>
    </ligand>
</feature>
<dbReference type="Gene3D" id="3.30.70.20">
    <property type="match status" value="1"/>
</dbReference>
<dbReference type="InterPro" id="IPR005810">
    <property type="entry name" value="CoA_lig_alpha"/>
</dbReference>
<dbReference type="UniPathway" id="UPA00223">
    <property type="reaction ID" value="UER00999"/>
</dbReference>
<reference evidence="9 10" key="1">
    <citation type="submission" date="2019-07" db="EMBL/GenBank/DDBJ databases">
        <title>De Novo Assembly of kiwifruit Actinidia rufa.</title>
        <authorList>
            <person name="Sugita-Konishi S."/>
            <person name="Sato K."/>
            <person name="Mori E."/>
            <person name="Abe Y."/>
            <person name="Kisaki G."/>
            <person name="Hamano K."/>
            <person name="Suezawa K."/>
            <person name="Otani M."/>
            <person name="Fukuda T."/>
            <person name="Manabe T."/>
            <person name="Gomi K."/>
            <person name="Tabuchi M."/>
            <person name="Akimitsu K."/>
            <person name="Kataoka I."/>
        </authorList>
    </citation>
    <scope>NUCLEOTIDE SEQUENCE [LARGE SCALE GENOMIC DNA]</scope>
    <source>
        <strain evidence="10">cv. Fuchu</strain>
    </source>
</reference>
<keyword evidence="5 6" id="KW-0547">Nucleotide-binding</keyword>
<dbReference type="InterPro" id="IPR005811">
    <property type="entry name" value="SUCC_ACL_C"/>
</dbReference>
<comment type="catalytic activity">
    <reaction evidence="6">
        <text>succinate + ATP + CoA = succinyl-CoA + ADP + phosphate</text>
        <dbReference type="Rhea" id="RHEA:17661"/>
        <dbReference type="ChEBI" id="CHEBI:30031"/>
        <dbReference type="ChEBI" id="CHEBI:30616"/>
        <dbReference type="ChEBI" id="CHEBI:43474"/>
        <dbReference type="ChEBI" id="CHEBI:57287"/>
        <dbReference type="ChEBI" id="CHEBI:57292"/>
        <dbReference type="ChEBI" id="CHEBI:456216"/>
        <dbReference type="EC" id="6.2.1.5"/>
    </reaction>
</comment>
<keyword evidence="4 6" id="KW-0436">Ligase</keyword>
<keyword evidence="10" id="KW-1185">Reference proteome</keyword>
<feature type="active site" description="Tele-phosphohistidine intermediate" evidence="6">
    <location>
        <position position="285"/>
    </location>
</feature>
<dbReference type="OrthoDB" id="1664372at2759"/>
<dbReference type="PANTHER" id="PTHR11117:SF2">
    <property type="entry name" value="SUCCINATE--COA LIGASE [ADP_GDP-FORMING] SUBUNIT ALPHA, MITOCHONDRIAL"/>
    <property type="match status" value="1"/>
</dbReference>
<comment type="similarity">
    <text evidence="6 7">Belongs to the succinate/malate CoA ligase alpha subunit family.</text>
</comment>
<dbReference type="InterPro" id="IPR033847">
    <property type="entry name" value="Citrt_syn/SCS-alpha_CS"/>
</dbReference>
<dbReference type="Pfam" id="PF02629">
    <property type="entry name" value="CoA_binding"/>
    <property type="match status" value="1"/>
</dbReference>
<dbReference type="Pfam" id="PF00549">
    <property type="entry name" value="Ligase_CoA"/>
    <property type="match status" value="1"/>
</dbReference>
<feature type="binding site" evidence="6">
    <location>
        <position position="196"/>
    </location>
    <ligand>
        <name>substrate</name>
        <note>ligand shared with subunit beta</note>
    </ligand>
</feature>
<evidence type="ECO:0000256" key="4">
    <source>
        <dbReference type="ARBA" id="ARBA00022598"/>
    </source>
</evidence>
<dbReference type="AlphaFoldDB" id="A0A7J0HEG1"/>
<dbReference type="EMBL" id="BJWL01000029">
    <property type="protein sequence ID" value="GFZ21351.1"/>
    <property type="molecule type" value="Genomic_DNA"/>
</dbReference>
<protein>
    <recommendedName>
        <fullName evidence="6">Succinate--CoA ligase [ADP-forming] subunit alpha, mitochondrial</fullName>
        <ecNumber evidence="6">6.2.1.5</ecNumber>
    </recommendedName>
    <alternativeName>
        <fullName evidence="6">Succinyl-CoA synthetase subunit alpha</fullName>
        <shortName evidence="6">SCS-alpha</shortName>
    </alternativeName>
</protein>
<feature type="domain" description="CoA-binding" evidence="8">
    <location>
        <begin position="48"/>
        <end position="144"/>
    </location>
</feature>
<dbReference type="PRINTS" id="PR01798">
    <property type="entry name" value="SCOASYNTHASE"/>
</dbReference>
<evidence type="ECO:0000256" key="5">
    <source>
        <dbReference type="ARBA" id="ARBA00022741"/>
    </source>
</evidence>
<dbReference type="NCBIfam" id="NF004230">
    <property type="entry name" value="PRK05678.1"/>
    <property type="match status" value="1"/>
</dbReference>